<sequence>MPLFSIKNVAACPSSPLSAAISFAMQTYECGICSEDFSQEKPHLADGTPVCDDCTISELVPRFHEALEHETSYPPPWGNASLDVAEFEDVLGPIFVREYLYQARLYAVPPKLRRYCKHVNVGNVLCNTMLLPPRPEKPANGGKLVCSNCQGESCAKCERPLAPGTTHQCTAADLTAENEEAFKDLRRGQDYQICPNPECGLPVELSAACNHMTCARFGCKTEFCFVCGQKTSGVGHWRTGMPCPLYGQPGPNNNHNQDQPVEHIPADRIAAMEEEPEFNFMDDSLTRVEEALGIFVDRADRRAHIYHFNTIPAVVLLERSENPEYWGNIMINSSLFCSKLADKMIEEDGYVPAWITRAINNNEDSRLAFAVSFQDPGVRDVVSRVQLLQHILHTFHRRGDGGWLDFSNKIGDY</sequence>
<dbReference type="GO" id="GO:0061630">
    <property type="term" value="F:ubiquitin protein ligase activity"/>
    <property type="evidence" value="ECO:0007669"/>
    <property type="project" value="UniProtKB-EC"/>
</dbReference>
<evidence type="ECO:0000256" key="7">
    <source>
        <dbReference type="ARBA" id="ARBA00022786"/>
    </source>
</evidence>
<dbReference type="EC" id="2.3.2.31" evidence="2"/>
<comment type="catalytic activity">
    <reaction evidence="1">
        <text>[E2 ubiquitin-conjugating enzyme]-S-ubiquitinyl-L-cysteine + [acceptor protein]-L-lysine = [E2 ubiquitin-conjugating enzyme]-L-cysteine + [acceptor protein]-N(6)-ubiquitinyl-L-lysine.</text>
        <dbReference type="EC" id="2.3.2.31"/>
    </reaction>
</comment>
<dbReference type="InterPro" id="IPR031127">
    <property type="entry name" value="E3_UB_ligase_RBR"/>
</dbReference>
<keyword evidence="6" id="KW-0863">Zinc-finger</keyword>
<evidence type="ECO:0000259" key="9">
    <source>
        <dbReference type="PROSITE" id="PS51873"/>
    </source>
</evidence>
<evidence type="ECO:0000256" key="6">
    <source>
        <dbReference type="ARBA" id="ARBA00022771"/>
    </source>
</evidence>
<dbReference type="OrthoDB" id="10009520at2759"/>
<evidence type="ECO:0000256" key="3">
    <source>
        <dbReference type="ARBA" id="ARBA00022679"/>
    </source>
</evidence>
<name>A0A8H6VTD0_9PEZI</name>
<evidence type="ECO:0000256" key="1">
    <source>
        <dbReference type="ARBA" id="ARBA00001798"/>
    </source>
</evidence>
<keyword evidence="7" id="KW-0833">Ubl conjugation pathway</keyword>
<reference evidence="10" key="1">
    <citation type="submission" date="2020-04" db="EMBL/GenBank/DDBJ databases">
        <title>Draft genome resource of the tomato pathogen Pseudocercospora fuligena.</title>
        <authorList>
            <person name="Zaccaron A."/>
        </authorList>
    </citation>
    <scope>NUCLEOTIDE SEQUENCE</scope>
    <source>
        <strain evidence="10">PF001</strain>
    </source>
</reference>
<evidence type="ECO:0000256" key="5">
    <source>
        <dbReference type="ARBA" id="ARBA00022737"/>
    </source>
</evidence>
<dbReference type="SUPFAM" id="SSF57850">
    <property type="entry name" value="RING/U-box"/>
    <property type="match status" value="1"/>
</dbReference>
<evidence type="ECO:0000256" key="2">
    <source>
        <dbReference type="ARBA" id="ARBA00012251"/>
    </source>
</evidence>
<dbReference type="Proteomes" id="UP000660729">
    <property type="component" value="Unassembled WGS sequence"/>
</dbReference>
<keyword evidence="3" id="KW-0808">Transferase</keyword>
<dbReference type="PROSITE" id="PS51873">
    <property type="entry name" value="TRIAD"/>
    <property type="match status" value="1"/>
</dbReference>
<evidence type="ECO:0000256" key="4">
    <source>
        <dbReference type="ARBA" id="ARBA00022723"/>
    </source>
</evidence>
<dbReference type="InterPro" id="IPR002867">
    <property type="entry name" value="IBR_dom"/>
</dbReference>
<dbReference type="Gene3D" id="1.20.120.1750">
    <property type="match status" value="1"/>
</dbReference>
<evidence type="ECO:0000256" key="8">
    <source>
        <dbReference type="ARBA" id="ARBA00022833"/>
    </source>
</evidence>
<organism evidence="10 11">
    <name type="scientific">Pseudocercospora fuligena</name>
    <dbReference type="NCBI Taxonomy" id="685502"/>
    <lineage>
        <taxon>Eukaryota</taxon>
        <taxon>Fungi</taxon>
        <taxon>Dikarya</taxon>
        <taxon>Ascomycota</taxon>
        <taxon>Pezizomycotina</taxon>
        <taxon>Dothideomycetes</taxon>
        <taxon>Dothideomycetidae</taxon>
        <taxon>Mycosphaerellales</taxon>
        <taxon>Mycosphaerellaceae</taxon>
        <taxon>Pseudocercospora</taxon>
    </lineage>
</organism>
<dbReference type="PANTHER" id="PTHR11685">
    <property type="entry name" value="RBR FAMILY RING FINGER AND IBR DOMAIN-CONTAINING"/>
    <property type="match status" value="1"/>
</dbReference>
<protein>
    <recommendedName>
        <fullName evidence="2">RBR-type E3 ubiquitin transferase</fullName>
        <ecNumber evidence="2">2.3.2.31</ecNumber>
    </recommendedName>
</protein>
<dbReference type="InterPro" id="IPR044066">
    <property type="entry name" value="TRIAD_supradom"/>
</dbReference>
<keyword evidence="11" id="KW-1185">Reference proteome</keyword>
<dbReference type="GO" id="GO:0016567">
    <property type="term" value="P:protein ubiquitination"/>
    <property type="evidence" value="ECO:0007669"/>
    <property type="project" value="InterPro"/>
</dbReference>
<dbReference type="Pfam" id="PF01485">
    <property type="entry name" value="IBR"/>
    <property type="match status" value="1"/>
</dbReference>
<comment type="caution">
    <text evidence="10">The sequence shown here is derived from an EMBL/GenBank/DDBJ whole genome shotgun (WGS) entry which is preliminary data.</text>
</comment>
<evidence type="ECO:0000313" key="11">
    <source>
        <dbReference type="Proteomes" id="UP000660729"/>
    </source>
</evidence>
<dbReference type="GO" id="GO:0008270">
    <property type="term" value="F:zinc ion binding"/>
    <property type="evidence" value="ECO:0007669"/>
    <property type="project" value="UniProtKB-KW"/>
</dbReference>
<feature type="domain" description="RING-type" evidence="9">
    <location>
        <begin position="26"/>
        <end position="247"/>
    </location>
</feature>
<dbReference type="AlphaFoldDB" id="A0A8H6VTD0"/>
<proteinExistence type="predicted"/>
<keyword evidence="5" id="KW-0677">Repeat</keyword>
<dbReference type="EMBL" id="JABCIY010000003">
    <property type="protein sequence ID" value="KAF7198080.1"/>
    <property type="molecule type" value="Genomic_DNA"/>
</dbReference>
<keyword evidence="8" id="KW-0862">Zinc</keyword>
<accession>A0A8H6VTD0</accession>
<keyword evidence="4" id="KW-0479">Metal-binding</keyword>
<dbReference type="CDD" id="cd20336">
    <property type="entry name" value="Rcat_RBR"/>
    <property type="match status" value="1"/>
</dbReference>
<evidence type="ECO:0000313" key="10">
    <source>
        <dbReference type="EMBL" id="KAF7198080.1"/>
    </source>
</evidence>
<gene>
    <name evidence="10" type="ORF">HII31_00436</name>
</gene>